<evidence type="ECO:0000256" key="1">
    <source>
        <dbReference type="ARBA" id="ARBA00008950"/>
    </source>
</evidence>
<keyword evidence="4" id="KW-1185">Reference proteome</keyword>
<name>A0A2Z3L9T3_9BACT</name>
<evidence type="ECO:0000313" key="4">
    <source>
        <dbReference type="Proteomes" id="UP000245872"/>
    </source>
</evidence>
<dbReference type="Gene3D" id="3.60.21.10">
    <property type="match status" value="1"/>
</dbReference>
<evidence type="ECO:0000259" key="2">
    <source>
        <dbReference type="Pfam" id="PF12850"/>
    </source>
</evidence>
<accession>A0A2Z3L9T3</accession>
<gene>
    <name evidence="3" type="ORF">DK880_00971</name>
</gene>
<feature type="domain" description="Calcineurin-like phosphoesterase" evidence="2">
    <location>
        <begin position="1"/>
        <end position="150"/>
    </location>
</feature>
<dbReference type="InterPro" id="IPR029052">
    <property type="entry name" value="Metallo-depent_PP-like"/>
</dbReference>
<organism evidence="3 4">
    <name type="scientific">Candidatus Cardinium hertigii</name>
    <dbReference type="NCBI Taxonomy" id="247481"/>
    <lineage>
        <taxon>Bacteria</taxon>
        <taxon>Pseudomonadati</taxon>
        <taxon>Bacteroidota</taxon>
        <taxon>Cytophagia</taxon>
        <taxon>Cytophagales</taxon>
        <taxon>Amoebophilaceae</taxon>
        <taxon>Candidatus Cardinium</taxon>
    </lineage>
</organism>
<dbReference type="Proteomes" id="UP000245872">
    <property type="component" value="Chromosome"/>
</dbReference>
<dbReference type="InterPro" id="IPR024654">
    <property type="entry name" value="Calcineurin-like_PHP_lpxH"/>
</dbReference>
<protein>
    <recommendedName>
        <fullName evidence="2">Calcineurin-like phosphoesterase domain-containing protein</fullName>
    </recommendedName>
</protein>
<dbReference type="KEGG" id="cher:DK880_00971"/>
<dbReference type="RefSeq" id="WP_109997641.1">
    <property type="nucleotide sequence ID" value="NZ_CP029619.1"/>
</dbReference>
<comment type="similarity">
    <text evidence="1">Belongs to the metallophosphoesterase superfamily. YfcE family.</text>
</comment>
<evidence type="ECO:0000313" key="3">
    <source>
        <dbReference type="EMBL" id="AWN82268.1"/>
    </source>
</evidence>
<proteinExistence type="inferred from homology"/>
<dbReference type="EMBL" id="CP029619">
    <property type="protein sequence ID" value="AWN82268.1"/>
    <property type="molecule type" value="Genomic_DNA"/>
</dbReference>
<dbReference type="OrthoDB" id="9785951at2"/>
<dbReference type="Pfam" id="PF12850">
    <property type="entry name" value="Metallophos_2"/>
    <property type="match status" value="1"/>
</dbReference>
<sequence length="177" mass="19792">MKIGLLSDTHGWMDPSIFDHFKICDEVWHAGDIGDPKLLPTFAAFKVFRAVHGNIDAQAVRLVYPSFQSFNCEGITIWMVHIGGAPPLYTAEIRAKLKQTQPAILVCGHSHILRIMRDKKHPPLLYLNPGAAGQQGHHSVRTLLRFEINNTKIGNMEVIELGSRVLPNALEREPDPT</sequence>
<dbReference type="AlphaFoldDB" id="A0A2Z3L9T3"/>
<dbReference type="SUPFAM" id="SSF56300">
    <property type="entry name" value="Metallo-dependent phosphatases"/>
    <property type="match status" value="1"/>
</dbReference>
<reference evidence="3 4" key="1">
    <citation type="submission" date="2018-05" db="EMBL/GenBank/DDBJ databases">
        <title>Candidatus Cardinium hertigii Genome Assembly.</title>
        <authorList>
            <person name="Showmaker K.C."/>
            <person name="Walden K.O."/>
            <person name="Fields C.J."/>
            <person name="Lambert K.N."/>
            <person name="Hudson M.E."/>
        </authorList>
    </citation>
    <scope>NUCLEOTIDE SEQUENCE [LARGE SCALE GENOMIC DNA]</scope>
    <source>
        <strain evidence="4">cHgTN10</strain>
    </source>
</reference>